<evidence type="ECO:0000256" key="2">
    <source>
        <dbReference type="ARBA" id="ARBA00022723"/>
    </source>
</evidence>
<dbReference type="GO" id="GO:0006310">
    <property type="term" value="P:DNA recombination"/>
    <property type="evidence" value="ECO:0007669"/>
    <property type="project" value="UniProtKB-KW"/>
</dbReference>
<dbReference type="GO" id="GO:0004519">
    <property type="term" value="F:endonuclease activity"/>
    <property type="evidence" value="ECO:0007669"/>
    <property type="project" value="UniProtKB-KW"/>
</dbReference>
<evidence type="ECO:0000259" key="11">
    <source>
        <dbReference type="Pfam" id="PF25597"/>
    </source>
</evidence>
<dbReference type="InterPro" id="IPR039537">
    <property type="entry name" value="Retrotran_Ty1/copia-like"/>
</dbReference>
<dbReference type="PANTHER" id="PTHR42648">
    <property type="entry name" value="TRANSPOSASE, PUTATIVE-RELATED"/>
    <property type="match status" value="1"/>
</dbReference>
<feature type="region of interest" description="Disordered" evidence="10">
    <location>
        <begin position="46"/>
        <end position="74"/>
    </location>
</feature>
<feature type="compositionally biased region" description="Basic and acidic residues" evidence="10">
    <location>
        <begin position="46"/>
        <end position="59"/>
    </location>
</feature>
<evidence type="ECO:0000256" key="5">
    <source>
        <dbReference type="ARBA" id="ARBA00022842"/>
    </source>
</evidence>
<dbReference type="InterPro" id="IPR057670">
    <property type="entry name" value="SH3_retrovirus"/>
</dbReference>
<proteinExistence type="predicted"/>
<dbReference type="GO" id="GO:0003964">
    <property type="term" value="F:RNA-directed DNA polymerase activity"/>
    <property type="evidence" value="ECO:0007669"/>
    <property type="project" value="UniProtKB-KW"/>
</dbReference>
<keyword evidence="9" id="KW-0233">DNA recombination</keyword>
<keyword evidence="8" id="KW-0548">Nucleotidyltransferase</keyword>
<keyword evidence="6" id="KW-0229">DNA integration</keyword>
<dbReference type="GO" id="GO:0003676">
    <property type="term" value="F:nucleic acid binding"/>
    <property type="evidence" value="ECO:0007669"/>
    <property type="project" value="InterPro"/>
</dbReference>
<dbReference type="GO" id="GO:0046872">
    <property type="term" value="F:metal ion binding"/>
    <property type="evidence" value="ECO:0007669"/>
    <property type="project" value="UniProtKB-KW"/>
</dbReference>
<keyword evidence="8" id="KW-0239">DNA-directed DNA polymerase</keyword>
<evidence type="ECO:0000256" key="4">
    <source>
        <dbReference type="ARBA" id="ARBA00022801"/>
    </source>
</evidence>
<dbReference type="Gene3D" id="3.30.420.10">
    <property type="entry name" value="Ribonuclease H-like superfamily/Ribonuclease H"/>
    <property type="match status" value="1"/>
</dbReference>
<keyword evidence="5" id="KW-0460">Magnesium</keyword>
<dbReference type="Proteomes" id="UP000198211">
    <property type="component" value="Unassembled WGS sequence"/>
</dbReference>
<evidence type="ECO:0000256" key="9">
    <source>
        <dbReference type="ARBA" id="ARBA00023172"/>
    </source>
</evidence>
<protein>
    <submittedName>
        <fullName evidence="12">Polyprotein</fullName>
    </submittedName>
</protein>
<dbReference type="Pfam" id="PF25597">
    <property type="entry name" value="SH3_retrovirus"/>
    <property type="match status" value="1"/>
</dbReference>
<dbReference type="InterPro" id="IPR012337">
    <property type="entry name" value="RNaseH-like_sf"/>
</dbReference>
<dbReference type="AlphaFoldDB" id="A0A225UZ17"/>
<evidence type="ECO:0000256" key="10">
    <source>
        <dbReference type="SAM" id="MobiDB-lite"/>
    </source>
</evidence>
<sequence>MNRRLMEKTRATLHYNAVESRWWAEAINCAAYLMNRLPAAAHKMTPHERWTGERPDLGHLRGFGSKGFAQTPKERRSKLDANGFRCVFVGYSTI</sequence>
<dbReference type="GO" id="GO:0003887">
    <property type="term" value="F:DNA-directed DNA polymerase activity"/>
    <property type="evidence" value="ECO:0007669"/>
    <property type="project" value="UniProtKB-KW"/>
</dbReference>
<keyword evidence="7" id="KW-0695">RNA-directed DNA polymerase</keyword>
<organism evidence="12 13">
    <name type="scientific">Phytophthora megakarya</name>
    <dbReference type="NCBI Taxonomy" id="4795"/>
    <lineage>
        <taxon>Eukaryota</taxon>
        <taxon>Sar</taxon>
        <taxon>Stramenopiles</taxon>
        <taxon>Oomycota</taxon>
        <taxon>Peronosporomycetes</taxon>
        <taxon>Peronosporales</taxon>
        <taxon>Peronosporaceae</taxon>
        <taxon>Phytophthora</taxon>
    </lineage>
</organism>
<evidence type="ECO:0000256" key="7">
    <source>
        <dbReference type="ARBA" id="ARBA00022918"/>
    </source>
</evidence>
<dbReference type="GO" id="GO:0015074">
    <property type="term" value="P:DNA integration"/>
    <property type="evidence" value="ECO:0007669"/>
    <property type="project" value="UniProtKB-KW"/>
</dbReference>
<feature type="domain" description="Retroviral polymerase SH3-like" evidence="11">
    <location>
        <begin position="65"/>
        <end position="93"/>
    </location>
</feature>
<accession>A0A225UZ17</accession>
<dbReference type="EMBL" id="NBNE01009563">
    <property type="protein sequence ID" value="OWY98281.1"/>
    <property type="molecule type" value="Genomic_DNA"/>
</dbReference>
<keyword evidence="2" id="KW-0479">Metal-binding</keyword>
<comment type="caution">
    <text evidence="12">The sequence shown here is derived from an EMBL/GenBank/DDBJ whole genome shotgun (WGS) entry which is preliminary data.</text>
</comment>
<evidence type="ECO:0000313" key="12">
    <source>
        <dbReference type="EMBL" id="OWY98281.1"/>
    </source>
</evidence>
<dbReference type="STRING" id="4795.A0A225UZ17"/>
<keyword evidence="8" id="KW-0808">Transferase</keyword>
<keyword evidence="13" id="KW-1185">Reference proteome</keyword>
<gene>
    <name evidence="12" type="ORF">PHMEG_00030983</name>
</gene>
<dbReference type="InterPro" id="IPR036397">
    <property type="entry name" value="RNaseH_sf"/>
</dbReference>
<reference evidence="13" key="1">
    <citation type="submission" date="2017-03" db="EMBL/GenBank/DDBJ databases">
        <title>Phytopthora megakarya and P. palmivora, two closely related causual agents of cacao black pod achieved similar genome size and gene model numbers by different mechanisms.</title>
        <authorList>
            <person name="Ali S."/>
            <person name="Shao J."/>
            <person name="Larry D.J."/>
            <person name="Kronmiller B."/>
            <person name="Shen D."/>
            <person name="Strem M.D."/>
            <person name="Melnick R.L."/>
            <person name="Guiltinan M.J."/>
            <person name="Tyler B.M."/>
            <person name="Meinhardt L.W."/>
            <person name="Bailey B.A."/>
        </authorList>
    </citation>
    <scope>NUCLEOTIDE SEQUENCE [LARGE SCALE GENOMIC DNA]</scope>
    <source>
        <strain evidence="13">zdho120</strain>
    </source>
</reference>
<dbReference type="OrthoDB" id="167034at2759"/>
<evidence type="ECO:0000256" key="6">
    <source>
        <dbReference type="ARBA" id="ARBA00022908"/>
    </source>
</evidence>
<evidence type="ECO:0000256" key="1">
    <source>
        <dbReference type="ARBA" id="ARBA00022722"/>
    </source>
</evidence>
<evidence type="ECO:0000313" key="13">
    <source>
        <dbReference type="Proteomes" id="UP000198211"/>
    </source>
</evidence>
<dbReference type="GO" id="GO:0016787">
    <property type="term" value="F:hydrolase activity"/>
    <property type="evidence" value="ECO:0007669"/>
    <property type="project" value="UniProtKB-KW"/>
</dbReference>
<keyword evidence="3" id="KW-0255">Endonuclease</keyword>
<keyword evidence="1" id="KW-0540">Nuclease</keyword>
<dbReference type="SUPFAM" id="SSF53098">
    <property type="entry name" value="Ribonuclease H-like"/>
    <property type="match status" value="1"/>
</dbReference>
<name>A0A225UZ17_9STRA</name>
<evidence type="ECO:0000256" key="3">
    <source>
        <dbReference type="ARBA" id="ARBA00022759"/>
    </source>
</evidence>
<evidence type="ECO:0000256" key="8">
    <source>
        <dbReference type="ARBA" id="ARBA00022932"/>
    </source>
</evidence>
<keyword evidence="4" id="KW-0378">Hydrolase</keyword>
<dbReference type="PANTHER" id="PTHR42648:SF11">
    <property type="entry name" value="TRANSPOSON TY4-P GAG-POL POLYPROTEIN"/>
    <property type="match status" value="1"/>
</dbReference>